<comment type="caution">
    <text evidence="2">The sequence shown here is derived from an EMBL/GenBank/DDBJ whole genome shotgun (WGS) entry which is preliminary data.</text>
</comment>
<keyword evidence="2" id="KW-0378">Hydrolase</keyword>
<organism evidence="2">
    <name type="scientific">Thermococcus litoralis</name>
    <dbReference type="NCBI Taxonomy" id="2265"/>
    <lineage>
        <taxon>Archaea</taxon>
        <taxon>Methanobacteriati</taxon>
        <taxon>Methanobacteriota</taxon>
        <taxon>Thermococci</taxon>
        <taxon>Thermococcales</taxon>
        <taxon>Thermococcaceae</taxon>
        <taxon>Thermococcus</taxon>
    </lineage>
</organism>
<dbReference type="Pfam" id="PF14528">
    <property type="entry name" value="LAGLIDADG_3"/>
    <property type="match status" value="1"/>
</dbReference>
<dbReference type="InterPro" id="IPR004042">
    <property type="entry name" value="Intein_endonuc_central"/>
</dbReference>
<dbReference type="InterPro" id="IPR004860">
    <property type="entry name" value="LAGLIDADG_dom"/>
</dbReference>
<dbReference type="AlphaFoldDB" id="A0A7C0XZK3"/>
<evidence type="ECO:0000313" key="2">
    <source>
        <dbReference type="EMBL" id="HDD31860.1"/>
    </source>
</evidence>
<proteinExistence type="predicted"/>
<reference evidence="2" key="1">
    <citation type="journal article" date="2020" name="mSystems">
        <title>Genome- and Community-Level Interaction Insights into Carbon Utilization and Element Cycling Functions of Hydrothermarchaeota in Hydrothermal Sediment.</title>
        <authorList>
            <person name="Zhou Z."/>
            <person name="Liu Y."/>
            <person name="Xu W."/>
            <person name="Pan J."/>
            <person name="Luo Z.H."/>
            <person name="Li M."/>
        </authorList>
    </citation>
    <scope>NUCLEOTIDE SEQUENCE [LARGE SCALE GENOMIC DNA]</scope>
    <source>
        <strain evidence="2">HyVt-151</strain>
    </source>
</reference>
<gene>
    <name evidence="2" type="ORF">ENF72_04520</name>
</gene>
<keyword evidence="2" id="KW-0540">Nuclease</keyword>
<dbReference type="GO" id="GO:0004519">
    <property type="term" value="F:endonuclease activity"/>
    <property type="evidence" value="ECO:0007669"/>
    <property type="project" value="UniProtKB-KW"/>
</dbReference>
<dbReference type="SUPFAM" id="SSF55608">
    <property type="entry name" value="Homing endonucleases"/>
    <property type="match status" value="2"/>
</dbReference>
<dbReference type="PROSITE" id="PS50819">
    <property type="entry name" value="INTEIN_ENDONUCLEASE"/>
    <property type="match status" value="1"/>
</dbReference>
<dbReference type="InterPro" id="IPR027434">
    <property type="entry name" value="Homing_endonucl"/>
</dbReference>
<dbReference type="Gene3D" id="3.10.28.10">
    <property type="entry name" value="Homing endonucleases"/>
    <property type="match status" value="1"/>
</dbReference>
<sequence length="286" mass="33239">MRAVSDLGQKELQALLEYVKDLRKSGLSYSEIAKRTLEERGIKVSKATVLRWCKAQHNPFSRTKTVNLEPSPSLAYVIGVYFGDASVGVHGNYKYRLRLKVVDKEFAEAFARALKEIGAKPHMGYENNITRSGRWYVESTSKSLYMFLKQPKEKLFEVAREYPKEFLRGFFDSEGHVYVDKNTFRSAYIAAYNYDLDVLDFSRELLSSLSIHSKIRVSKRAGTLVIIRGKEYSYKSNLYELRIYRIESVRKFATDIGFTIQRKQKKLNEWLQHRGLENPSNRDVQT</sequence>
<protein>
    <submittedName>
        <fullName evidence="2">DNA endonuclease</fullName>
    </submittedName>
</protein>
<evidence type="ECO:0000259" key="1">
    <source>
        <dbReference type="PROSITE" id="PS50819"/>
    </source>
</evidence>
<name>A0A7C0XZK3_THELI</name>
<dbReference type="EMBL" id="DQYG01000192">
    <property type="protein sequence ID" value="HDD31860.1"/>
    <property type="molecule type" value="Genomic_DNA"/>
</dbReference>
<dbReference type="Proteomes" id="UP000886210">
    <property type="component" value="Unassembled WGS sequence"/>
</dbReference>
<accession>A0A7C0XZK3</accession>
<feature type="domain" description="DOD-type homing endonuclease" evidence="1">
    <location>
        <begin position="77"/>
        <end position="211"/>
    </location>
</feature>
<keyword evidence="2" id="KW-0255">Endonuclease</keyword>